<dbReference type="SMART" id="SM00507">
    <property type="entry name" value="HNHc"/>
    <property type="match status" value="1"/>
</dbReference>
<evidence type="ECO:0000313" key="3">
    <source>
        <dbReference type="Proteomes" id="UP000315017"/>
    </source>
</evidence>
<dbReference type="Proteomes" id="UP000315017">
    <property type="component" value="Chromosome"/>
</dbReference>
<keyword evidence="3" id="KW-1185">Reference proteome</keyword>
<gene>
    <name evidence="2" type="ORF">ETAA8_27560</name>
</gene>
<dbReference type="InterPro" id="IPR002711">
    <property type="entry name" value="HNH"/>
</dbReference>
<keyword evidence="2" id="KW-0378">Hydrolase</keyword>
<dbReference type="InterPro" id="IPR052892">
    <property type="entry name" value="NA-targeting_endonuclease"/>
</dbReference>
<dbReference type="GO" id="GO:0008270">
    <property type="term" value="F:zinc ion binding"/>
    <property type="evidence" value="ECO:0007669"/>
    <property type="project" value="InterPro"/>
</dbReference>
<dbReference type="CDD" id="cd00085">
    <property type="entry name" value="HNHc"/>
    <property type="match status" value="1"/>
</dbReference>
<dbReference type="KEGG" id="aagg:ETAA8_27560"/>
<dbReference type="AlphaFoldDB" id="A0A517YBQ5"/>
<evidence type="ECO:0000259" key="1">
    <source>
        <dbReference type="SMART" id="SM00507"/>
    </source>
</evidence>
<dbReference type="InterPro" id="IPR003615">
    <property type="entry name" value="HNH_nuc"/>
</dbReference>
<organism evidence="2 3">
    <name type="scientific">Anatilimnocola aggregata</name>
    <dbReference type="NCBI Taxonomy" id="2528021"/>
    <lineage>
        <taxon>Bacteria</taxon>
        <taxon>Pseudomonadati</taxon>
        <taxon>Planctomycetota</taxon>
        <taxon>Planctomycetia</taxon>
        <taxon>Pirellulales</taxon>
        <taxon>Pirellulaceae</taxon>
        <taxon>Anatilimnocola</taxon>
    </lineage>
</organism>
<keyword evidence="2" id="KW-0540">Nuclease</keyword>
<keyword evidence="2" id="KW-0255">Endonuclease</keyword>
<dbReference type="GO" id="GO:0004519">
    <property type="term" value="F:endonuclease activity"/>
    <property type="evidence" value="ECO:0007669"/>
    <property type="project" value="UniProtKB-KW"/>
</dbReference>
<feature type="domain" description="HNH nuclease" evidence="1">
    <location>
        <begin position="9"/>
        <end position="63"/>
    </location>
</feature>
<sequence>MSGYVPLEMRRQIREHYGGCCAYCRSAEDLTVSIFEIEHIEPRAAGGLTKFENLCFACPTCNRYKADRLMAEDPQSRAAVKPFHPQRDRWEDHFGWSVDSAEILALTPCGRAKIELLRMNRSQLVRVRRLWVEMGEHPPTFRTF</sequence>
<name>A0A517YBQ5_9BACT</name>
<dbReference type="EMBL" id="CP036274">
    <property type="protein sequence ID" value="QDU27667.1"/>
    <property type="molecule type" value="Genomic_DNA"/>
</dbReference>
<reference evidence="2 3" key="1">
    <citation type="submission" date="2019-02" db="EMBL/GenBank/DDBJ databases">
        <title>Deep-cultivation of Planctomycetes and their phenomic and genomic characterization uncovers novel biology.</title>
        <authorList>
            <person name="Wiegand S."/>
            <person name="Jogler M."/>
            <person name="Boedeker C."/>
            <person name="Pinto D."/>
            <person name="Vollmers J."/>
            <person name="Rivas-Marin E."/>
            <person name="Kohn T."/>
            <person name="Peeters S.H."/>
            <person name="Heuer A."/>
            <person name="Rast P."/>
            <person name="Oberbeckmann S."/>
            <person name="Bunk B."/>
            <person name="Jeske O."/>
            <person name="Meyerdierks A."/>
            <person name="Storesund J.E."/>
            <person name="Kallscheuer N."/>
            <person name="Luecker S."/>
            <person name="Lage O.M."/>
            <person name="Pohl T."/>
            <person name="Merkel B.J."/>
            <person name="Hornburger P."/>
            <person name="Mueller R.-W."/>
            <person name="Bruemmer F."/>
            <person name="Labrenz M."/>
            <person name="Spormann A.M."/>
            <person name="Op den Camp H."/>
            <person name="Overmann J."/>
            <person name="Amann R."/>
            <person name="Jetten M.S.M."/>
            <person name="Mascher T."/>
            <person name="Medema M.H."/>
            <person name="Devos D.P."/>
            <person name="Kaster A.-K."/>
            <person name="Ovreas L."/>
            <person name="Rohde M."/>
            <person name="Galperin M.Y."/>
            <person name="Jogler C."/>
        </authorList>
    </citation>
    <scope>NUCLEOTIDE SEQUENCE [LARGE SCALE GENOMIC DNA]</scope>
    <source>
        <strain evidence="2 3">ETA_A8</strain>
    </source>
</reference>
<dbReference type="Pfam" id="PF01844">
    <property type="entry name" value="HNH"/>
    <property type="match status" value="1"/>
</dbReference>
<protein>
    <submittedName>
        <fullName evidence="2">HNH endonuclease</fullName>
    </submittedName>
</protein>
<evidence type="ECO:0000313" key="2">
    <source>
        <dbReference type="EMBL" id="QDU27667.1"/>
    </source>
</evidence>
<dbReference type="PANTHER" id="PTHR33877:SF1">
    <property type="entry name" value="TYPE IV METHYL-DIRECTED RESTRICTION ENZYME ECOKMCRA"/>
    <property type="match status" value="1"/>
</dbReference>
<accession>A0A517YBQ5</accession>
<dbReference type="Gene3D" id="1.10.30.50">
    <property type="match status" value="1"/>
</dbReference>
<proteinExistence type="predicted"/>
<dbReference type="OrthoDB" id="9802901at2"/>
<dbReference type="PANTHER" id="PTHR33877">
    <property type="entry name" value="SLL1193 PROTEIN"/>
    <property type="match status" value="1"/>
</dbReference>
<dbReference type="GO" id="GO:0003676">
    <property type="term" value="F:nucleic acid binding"/>
    <property type="evidence" value="ECO:0007669"/>
    <property type="project" value="InterPro"/>
</dbReference>